<protein>
    <submittedName>
        <fullName evidence="1">Uncharacterized protein</fullName>
    </submittedName>
</protein>
<comment type="caution">
    <text evidence="1">The sequence shown here is derived from an EMBL/GenBank/DDBJ whole genome shotgun (WGS) entry which is preliminary data.</text>
</comment>
<dbReference type="RefSeq" id="WP_088253257.1">
    <property type="nucleotide sequence ID" value="NZ_NIDE01000002.1"/>
</dbReference>
<organism evidence="1 2">
    <name type="scientific">Fimbriiglobus ruber</name>
    <dbReference type="NCBI Taxonomy" id="1908690"/>
    <lineage>
        <taxon>Bacteria</taxon>
        <taxon>Pseudomonadati</taxon>
        <taxon>Planctomycetota</taxon>
        <taxon>Planctomycetia</taxon>
        <taxon>Gemmatales</taxon>
        <taxon>Gemmataceae</taxon>
        <taxon>Fimbriiglobus</taxon>
    </lineage>
</organism>
<reference evidence="2" key="1">
    <citation type="submission" date="2017-06" db="EMBL/GenBank/DDBJ databases">
        <title>Genome analysis of Fimbriiglobus ruber SP5, the first member of the order Planctomycetales with confirmed chitinolytic capability.</title>
        <authorList>
            <person name="Ravin N.V."/>
            <person name="Rakitin A.L."/>
            <person name="Ivanova A.A."/>
            <person name="Beletsky A.V."/>
            <person name="Kulichevskaya I.S."/>
            <person name="Mardanov A.V."/>
            <person name="Dedysh S.N."/>
        </authorList>
    </citation>
    <scope>NUCLEOTIDE SEQUENCE [LARGE SCALE GENOMIC DNA]</scope>
    <source>
        <strain evidence="2">SP5</strain>
    </source>
</reference>
<evidence type="ECO:0000313" key="2">
    <source>
        <dbReference type="Proteomes" id="UP000214646"/>
    </source>
</evidence>
<dbReference type="EMBL" id="NIDE01000002">
    <property type="protein sequence ID" value="OWK45538.1"/>
    <property type="molecule type" value="Genomic_DNA"/>
</dbReference>
<evidence type="ECO:0000313" key="1">
    <source>
        <dbReference type="EMBL" id="OWK45538.1"/>
    </source>
</evidence>
<gene>
    <name evidence="1" type="ORF">FRUB_01869</name>
</gene>
<dbReference type="Proteomes" id="UP000214646">
    <property type="component" value="Unassembled WGS sequence"/>
</dbReference>
<proteinExistence type="predicted"/>
<dbReference type="AlphaFoldDB" id="A0A225E414"/>
<name>A0A225E414_9BACT</name>
<sequence length="76" mass="8646">MIIISKTDAQDVLIDLFAEYLNRSHPTQLVELLAHGTRGGEQIAVEDDDGHRYELNGDVSWKASEEEQRRRGLLPK</sequence>
<accession>A0A225E414</accession>
<keyword evidence="2" id="KW-1185">Reference proteome</keyword>